<proteinExistence type="predicted"/>
<evidence type="ECO:0000313" key="2">
    <source>
        <dbReference type="EMBL" id="VDG76991.1"/>
    </source>
</evidence>
<gene>
    <name evidence="2" type="ORF">NCTC10327_01619</name>
    <name evidence="1" type="ORF">SAMN05421878_11138</name>
</gene>
<evidence type="ECO:0000313" key="4">
    <source>
        <dbReference type="Proteomes" id="UP000269974"/>
    </source>
</evidence>
<reference evidence="1" key="1">
    <citation type="submission" date="2016-10" db="EMBL/GenBank/DDBJ databases">
        <authorList>
            <person name="de Groot N.N."/>
        </authorList>
    </citation>
    <scope>NUCLEOTIDE SEQUENCE [LARGE SCALE GENOMIC DNA]</scope>
    <source>
        <strain evidence="1">DSM 20639</strain>
    </source>
</reference>
<protein>
    <submittedName>
        <fullName evidence="1">Uncharacterized protein</fullName>
    </submittedName>
</protein>
<dbReference type="Proteomes" id="UP000269974">
    <property type="component" value="Unassembled WGS sequence"/>
</dbReference>
<reference evidence="2 4" key="3">
    <citation type="submission" date="2018-11" db="EMBL/GenBank/DDBJ databases">
        <authorList>
            <consortium name="Pathogen Informatics"/>
        </authorList>
    </citation>
    <scope>NUCLEOTIDE SEQUENCE [LARGE SCALE GENOMIC DNA]</scope>
    <source>
        <strain evidence="2 4">NCTC10327</strain>
    </source>
</reference>
<sequence length="37" mass="4316">MHELPLVRPPSLFIYIVGSAPARQALFRTEENRYETL</sequence>
<name>A0A1G7DIP2_9ACTO</name>
<dbReference type="EMBL" id="UYIO01000001">
    <property type="protein sequence ID" value="VDG76991.1"/>
    <property type="molecule type" value="Genomic_DNA"/>
</dbReference>
<accession>A0A1G7DIP2</accession>
<dbReference type="Proteomes" id="UP000182744">
    <property type="component" value="Unassembled WGS sequence"/>
</dbReference>
<organism evidence="1 3">
    <name type="scientific">Actinobaculum suis</name>
    <dbReference type="NCBI Taxonomy" id="1657"/>
    <lineage>
        <taxon>Bacteria</taxon>
        <taxon>Bacillati</taxon>
        <taxon>Actinomycetota</taxon>
        <taxon>Actinomycetes</taxon>
        <taxon>Actinomycetales</taxon>
        <taxon>Actinomycetaceae</taxon>
        <taxon>Actinobaculum</taxon>
    </lineage>
</organism>
<evidence type="ECO:0000313" key="3">
    <source>
        <dbReference type="Proteomes" id="UP000182744"/>
    </source>
</evidence>
<dbReference type="AlphaFoldDB" id="A0A1G7DIP2"/>
<evidence type="ECO:0000313" key="1">
    <source>
        <dbReference type="EMBL" id="SDE50930.1"/>
    </source>
</evidence>
<dbReference type="EMBL" id="FNAU01000011">
    <property type="protein sequence ID" value="SDE50930.1"/>
    <property type="molecule type" value="Genomic_DNA"/>
</dbReference>
<reference evidence="3" key="2">
    <citation type="submission" date="2016-10" db="EMBL/GenBank/DDBJ databases">
        <authorList>
            <person name="Varghese N."/>
        </authorList>
    </citation>
    <scope>NUCLEOTIDE SEQUENCE [LARGE SCALE GENOMIC DNA]</scope>
    <source>
        <strain evidence="3">DSM 20639</strain>
    </source>
</reference>
<keyword evidence="3" id="KW-1185">Reference proteome</keyword>